<evidence type="ECO:0000256" key="2">
    <source>
        <dbReference type="SAM" id="Phobius"/>
    </source>
</evidence>
<comment type="caution">
    <text evidence="3">The sequence shown here is derived from an EMBL/GenBank/DDBJ whole genome shotgun (WGS) entry which is preliminary data.</text>
</comment>
<evidence type="ECO:0000313" key="4">
    <source>
        <dbReference type="Proteomes" id="UP000005713"/>
    </source>
</evidence>
<dbReference type="Proteomes" id="UP000005713">
    <property type="component" value="Unassembled WGS sequence"/>
</dbReference>
<keyword evidence="4" id="KW-1185">Reference proteome</keyword>
<keyword evidence="2" id="KW-0812">Transmembrane</keyword>
<keyword evidence="2" id="KW-1133">Transmembrane helix</keyword>
<dbReference type="EMBL" id="AAYA01000014">
    <property type="protein sequence ID" value="EBA06570.1"/>
    <property type="molecule type" value="Genomic_DNA"/>
</dbReference>
<evidence type="ECO:0000256" key="1">
    <source>
        <dbReference type="SAM" id="MobiDB-lite"/>
    </source>
</evidence>
<reference evidence="3 4" key="1">
    <citation type="submission" date="2006-06" db="EMBL/GenBank/DDBJ databases">
        <authorList>
            <person name="Moran M.A."/>
            <person name="Ferriera S."/>
            <person name="Johnson J."/>
            <person name="Kravitz S."/>
            <person name="Beeson K."/>
            <person name="Sutton G."/>
            <person name="Rogers Y.-H."/>
            <person name="Friedman R."/>
            <person name="Frazier M."/>
            <person name="Venter J.C."/>
        </authorList>
    </citation>
    <scope>NUCLEOTIDE SEQUENCE [LARGE SCALE GENOMIC DNA]</scope>
    <source>
        <strain evidence="3 4">E-37</strain>
    </source>
</reference>
<gene>
    <name evidence="3" type="ORF">SSE37_09953</name>
</gene>
<evidence type="ECO:0000313" key="3">
    <source>
        <dbReference type="EMBL" id="EBA06570.1"/>
    </source>
</evidence>
<sequence length="84" mass="9569">MDAQVIAIVIVLPFALAFVYAGVHEYMRFKSDGRQNYGLVYDEETGTTHITGIADHEESFDPDEFDPNGYRDLDIRRQPEDAKS</sequence>
<dbReference type="AlphaFoldDB" id="A3K891"/>
<protein>
    <submittedName>
        <fullName evidence="3">Uncharacterized protein</fullName>
    </submittedName>
</protein>
<dbReference type="eggNOG" id="ENOG50330DJ">
    <property type="taxonomic scope" value="Bacteria"/>
</dbReference>
<feature type="transmembrane region" description="Helical" evidence="2">
    <location>
        <begin position="6"/>
        <end position="23"/>
    </location>
</feature>
<keyword evidence="2" id="KW-0472">Membrane</keyword>
<proteinExistence type="predicted"/>
<name>A3K891_SAGS3</name>
<dbReference type="OrthoDB" id="7728210at2"/>
<organism evidence="3 4">
    <name type="scientific">Sagittula stellata (strain ATCC 700073 / DSM 11524 / E-37)</name>
    <dbReference type="NCBI Taxonomy" id="388399"/>
    <lineage>
        <taxon>Bacteria</taxon>
        <taxon>Pseudomonadati</taxon>
        <taxon>Pseudomonadota</taxon>
        <taxon>Alphaproteobacteria</taxon>
        <taxon>Rhodobacterales</taxon>
        <taxon>Roseobacteraceae</taxon>
        <taxon>Sagittula</taxon>
    </lineage>
</organism>
<accession>A3K891</accession>
<dbReference type="RefSeq" id="WP_005862151.1">
    <property type="nucleotide sequence ID" value="NZ_AAYA01000014.1"/>
</dbReference>
<feature type="region of interest" description="Disordered" evidence="1">
    <location>
        <begin position="55"/>
        <end position="84"/>
    </location>
</feature>
<feature type="compositionally biased region" description="Basic and acidic residues" evidence="1">
    <location>
        <begin position="69"/>
        <end position="84"/>
    </location>
</feature>